<sequence>MLFSRSSRFTIPAFTLTACFSAPIFANPNQESIDIFAIPSNEIVNVVEDTSQNLNSYGMKSFYDQGKPTHITLYLTSFPKQAEAEIKSIIEKLATTHQAFPITANGATVTNDHWAFINVDDSTELQRLADEVTLAVAPLRDTSAAIPDWAKSYPNKEQAFIRYGSPNVFQNFEPHLTLLAQETNPKLSEFAEKLQQQPPYAQGKIVGIGIGIADQWGQQKKILAEYLFQSWYIPAQQ</sequence>
<evidence type="ECO:0000313" key="2">
    <source>
        <dbReference type="EMBL" id="WPC76848.1"/>
    </source>
</evidence>
<reference evidence="2 3" key="1">
    <citation type="submission" date="2023-11" db="EMBL/GenBank/DDBJ databases">
        <title>Plant-associative lifestyle of Vibrio porteresiae and its evolutionary dynamics.</title>
        <authorList>
            <person name="Rameshkumar N."/>
            <person name="Kirti K."/>
        </authorList>
    </citation>
    <scope>NUCLEOTIDE SEQUENCE [LARGE SCALE GENOMIC DNA]</scope>
    <source>
        <strain evidence="2 3">MSSRF30</strain>
    </source>
</reference>
<dbReference type="Pfam" id="PF13563">
    <property type="entry name" value="2_5_RNA_ligase2"/>
    <property type="match status" value="1"/>
</dbReference>
<dbReference type="Proteomes" id="UP001304071">
    <property type="component" value="Chromosome 2"/>
</dbReference>
<proteinExistence type="predicted"/>
<accession>A0ABZ0QN32</accession>
<protein>
    <submittedName>
        <fullName evidence="2">2'-5' RNA ligase family protein</fullName>
    </submittedName>
</protein>
<organism evidence="2 3">
    <name type="scientific">Vibrio porteresiae DSM 19223</name>
    <dbReference type="NCBI Taxonomy" id="1123496"/>
    <lineage>
        <taxon>Bacteria</taxon>
        <taxon>Pseudomonadati</taxon>
        <taxon>Pseudomonadota</taxon>
        <taxon>Gammaproteobacteria</taxon>
        <taxon>Vibrionales</taxon>
        <taxon>Vibrionaceae</taxon>
        <taxon>Vibrio</taxon>
    </lineage>
</organism>
<dbReference type="GO" id="GO:0016874">
    <property type="term" value="F:ligase activity"/>
    <property type="evidence" value="ECO:0007669"/>
    <property type="project" value="UniProtKB-KW"/>
</dbReference>
<dbReference type="RefSeq" id="WP_261897242.1">
    <property type="nucleotide sequence ID" value="NZ_AP024896.1"/>
</dbReference>
<dbReference type="Gene3D" id="3.90.1140.10">
    <property type="entry name" value="Cyclic phosphodiesterase"/>
    <property type="match status" value="1"/>
</dbReference>
<name>A0ABZ0QN32_9VIBR</name>
<feature type="chain" id="PRO_5047077972" evidence="1">
    <location>
        <begin position="27"/>
        <end position="237"/>
    </location>
</feature>
<evidence type="ECO:0000256" key="1">
    <source>
        <dbReference type="SAM" id="SignalP"/>
    </source>
</evidence>
<dbReference type="PROSITE" id="PS51257">
    <property type="entry name" value="PROKAR_LIPOPROTEIN"/>
    <property type="match status" value="1"/>
</dbReference>
<keyword evidence="3" id="KW-1185">Reference proteome</keyword>
<keyword evidence="1" id="KW-0732">Signal</keyword>
<dbReference type="InterPro" id="IPR009097">
    <property type="entry name" value="Cyclic_Pdiesterase"/>
</dbReference>
<feature type="signal peptide" evidence="1">
    <location>
        <begin position="1"/>
        <end position="26"/>
    </location>
</feature>
<keyword evidence="2" id="KW-0436">Ligase</keyword>
<dbReference type="EMBL" id="CP138204">
    <property type="protein sequence ID" value="WPC76848.1"/>
    <property type="molecule type" value="Genomic_DNA"/>
</dbReference>
<evidence type="ECO:0000313" key="3">
    <source>
        <dbReference type="Proteomes" id="UP001304071"/>
    </source>
</evidence>
<dbReference type="SUPFAM" id="SSF55144">
    <property type="entry name" value="LigT-like"/>
    <property type="match status" value="1"/>
</dbReference>
<gene>
    <name evidence="2" type="ORF">R8Z52_20180</name>
</gene>